<dbReference type="InterPro" id="IPR002347">
    <property type="entry name" value="SDR_fam"/>
</dbReference>
<evidence type="ECO:0000256" key="1">
    <source>
        <dbReference type="SAM" id="MobiDB-lite"/>
    </source>
</evidence>
<dbReference type="AlphaFoldDB" id="A0A3Q9UQI2"/>
<dbReference type="PRINTS" id="PR00081">
    <property type="entry name" value="GDHRDH"/>
</dbReference>
<evidence type="ECO:0000313" key="3">
    <source>
        <dbReference type="Proteomes" id="UP000285317"/>
    </source>
</evidence>
<evidence type="ECO:0000313" key="2">
    <source>
        <dbReference type="EMBL" id="AZZ51741.1"/>
    </source>
</evidence>
<feature type="region of interest" description="Disordered" evidence="1">
    <location>
        <begin position="294"/>
        <end position="318"/>
    </location>
</feature>
<proteinExistence type="predicted"/>
<dbReference type="InterPro" id="IPR051911">
    <property type="entry name" value="SDR_oxidoreductase"/>
</dbReference>
<dbReference type="Proteomes" id="UP000285317">
    <property type="component" value="Chromosome"/>
</dbReference>
<feature type="compositionally biased region" description="Low complexity" evidence="1">
    <location>
        <begin position="307"/>
        <end position="318"/>
    </location>
</feature>
<sequence length="318" mass="33829">MSRVVIVSGASSGFGAMTVRELALAGHRVYAGMRAMDGRNAPAAEDARAFAREQGVDLRPVELDVSDQASVDAAVARIAEESERIDVVVHNAGHMVLGPTEAFTVEQLAEVYDVNVLSTQRLNHAVLPILRSQEDGLLVWVGSSSSRGGTPPYLGPYFAAKAAEDALAVGYAVEVARFGIDTVIVVPGSYTTGTNHFAHAGRAARAEIAAAYEDRYPGLMDDVSARLAELAPADADPREIAVEITRVVGLPRGERPFRVVIDPADDGATRVFALGDAVRREFYERIRMQDLLDPADTGADTADDSAAHATTADQGETR</sequence>
<name>A0A3Q9UQI2_9MICO</name>
<dbReference type="Pfam" id="PF00106">
    <property type="entry name" value="adh_short"/>
    <property type="match status" value="1"/>
</dbReference>
<dbReference type="KEGG" id="rfs:C1I64_06555"/>
<dbReference type="EMBL" id="CP028137">
    <property type="protein sequence ID" value="AZZ51741.1"/>
    <property type="molecule type" value="Genomic_DNA"/>
</dbReference>
<organism evidence="2 3">
    <name type="scientific">Rathayibacter festucae DSM 15932</name>
    <dbReference type="NCBI Taxonomy" id="1328866"/>
    <lineage>
        <taxon>Bacteria</taxon>
        <taxon>Bacillati</taxon>
        <taxon>Actinomycetota</taxon>
        <taxon>Actinomycetes</taxon>
        <taxon>Micrococcales</taxon>
        <taxon>Microbacteriaceae</taxon>
        <taxon>Rathayibacter</taxon>
    </lineage>
</organism>
<dbReference type="RefSeq" id="WP_127886639.1">
    <property type="nucleotide sequence ID" value="NZ_CP028137.1"/>
</dbReference>
<gene>
    <name evidence="2" type="ORF">C1I64_06555</name>
</gene>
<dbReference type="Gene3D" id="3.40.50.720">
    <property type="entry name" value="NAD(P)-binding Rossmann-like Domain"/>
    <property type="match status" value="1"/>
</dbReference>
<reference evidence="3" key="1">
    <citation type="submission" date="2018-03" db="EMBL/GenBank/DDBJ databases">
        <title>Bacteriophage NCPPB3778 and a type I-E CRISPR drive the evolution of the US Biological Select Agent, Rathayibacter toxicus.</title>
        <authorList>
            <person name="Davis E.W.II."/>
            <person name="Tabima J.F."/>
            <person name="Weisberg A.J."/>
            <person name="Dantas Lopes L."/>
            <person name="Wiseman M.S."/>
            <person name="Wiseman M.S."/>
            <person name="Pupko T."/>
            <person name="Belcher M.S."/>
            <person name="Sechler A.J."/>
            <person name="Tancos M.A."/>
            <person name="Schroeder B.K."/>
            <person name="Murray T.D."/>
            <person name="Luster D.G."/>
            <person name="Schneider W.L."/>
            <person name="Rogers E."/>
            <person name="Andreote F.D."/>
            <person name="Grunwald N.J."/>
            <person name="Putnam M.L."/>
            <person name="Chang J.H."/>
        </authorList>
    </citation>
    <scope>NUCLEOTIDE SEQUENCE [LARGE SCALE GENOMIC DNA]</scope>
    <source>
        <strain evidence="3">DSM 15932</strain>
    </source>
</reference>
<dbReference type="PANTHER" id="PTHR43976:SF9">
    <property type="entry name" value="OXIDOREDUCTASE"/>
    <property type="match status" value="1"/>
</dbReference>
<dbReference type="InterPro" id="IPR036291">
    <property type="entry name" value="NAD(P)-bd_dom_sf"/>
</dbReference>
<accession>A0A3Q9UQI2</accession>
<dbReference type="SUPFAM" id="SSF51735">
    <property type="entry name" value="NAD(P)-binding Rossmann-fold domains"/>
    <property type="match status" value="1"/>
</dbReference>
<protein>
    <submittedName>
        <fullName evidence="2">Oxidoreductase</fullName>
    </submittedName>
</protein>
<dbReference type="PANTHER" id="PTHR43976">
    <property type="entry name" value="SHORT CHAIN DEHYDROGENASE"/>
    <property type="match status" value="1"/>
</dbReference>